<name>A0A2R3Q9W0_9BURK</name>
<gene>
    <name evidence="1" type="ORF">C6568_04115</name>
</gene>
<keyword evidence="2" id="KW-1185">Reference proteome</keyword>
<organism evidence="1 2">
    <name type="scientific">Melaminivora suipulveris</name>
    <dbReference type="NCBI Taxonomy" id="2109913"/>
    <lineage>
        <taxon>Bacteria</taxon>
        <taxon>Pseudomonadati</taxon>
        <taxon>Pseudomonadota</taxon>
        <taxon>Betaproteobacteria</taxon>
        <taxon>Burkholderiales</taxon>
        <taxon>Comamonadaceae</taxon>
        <taxon>Melaminivora</taxon>
    </lineage>
</organism>
<dbReference type="RefSeq" id="WP_106683021.1">
    <property type="nucleotide sequence ID" value="NZ_CP027667.1"/>
</dbReference>
<accession>A0A2R3Q9W0</accession>
<dbReference type="EMBL" id="CP027667">
    <property type="protein sequence ID" value="AVO48541.1"/>
    <property type="molecule type" value="Genomic_DNA"/>
</dbReference>
<sequence length="71" mass="7561">MTSFTRAQAAPADLPTTDPRLYFGAINGLAHALRILTEGDLDQSQLQRAIGKATRAATAMKRMAAETTVEG</sequence>
<evidence type="ECO:0000313" key="1">
    <source>
        <dbReference type="EMBL" id="AVO48541.1"/>
    </source>
</evidence>
<protein>
    <submittedName>
        <fullName evidence="1">Uncharacterized protein</fullName>
    </submittedName>
</protein>
<dbReference type="KEGG" id="mela:C6568_04115"/>
<evidence type="ECO:0000313" key="2">
    <source>
        <dbReference type="Proteomes" id="UP000237925"/>
    </source>
</evidence>
<proteinExistence type="predicted"/>
<dbReference type="AlphaFoldDB" id="A0A2R3Q9W0"/>
<dbReference type="Proteomes" id="UP000237925">
    <property type="component" value="Chromosome"/>
</dbReference>
<reference evidence="1 2" key="1">
    <citation type="submission" date="2018-03" db="EMBL/GenBank/DDBJ databases">
        <title>Genome sequencing of Melaminivora sp.</title>
        <authorList>
            <person name="Kim S.-J."/>
            <person name="Heo J."/>
            <person name="Ahn J.-H."/>
            <person name="Kwon S.-W."/>
        </authorList>
    </citation>
    <scope>NUCLEOTIDE SEQUENCE [LARGE SCALE GENOMIC DNA]</scope>
    <source>
        <strain evidence="1 2">SC2-9</strain>
    </source>
</reference>